<gene>
    <name evidence="1" type="ORF">CJ030_MR0G019576</name>
</gene>
<dbReference type="Proteomes" id="UP000516437">
    <property type="component" value="Unassembled WGS sequence"/>
</dbReference>
<evidence type="ECO:0000313" key="2">
    <source>
        <dbReference type="Proteomes" id="UP000516437"/>
    </source>
</evidence>
<dbReference type="AlphaFoldDB" id="A0A6A1UH79"/>
<evidence type="ECO:0000313" key="1">
    <source>
        <dbReference type="EMBL" id="KAB1199602.1"/>
    </source>
</evidence>
<accession>A0A6A1UH79</accession>
<keyword evidence="2" id="KW-1185">Reference proteome</keyword>
<reference evidence="1 2" key="1">
    <citation type="journal article" date="2019" name="Plant Biotechnol. J.">
        <title>The red bayberry genome and genetic basis of sex determination.</title>
        <authorList>
            <person name="Jia H.M."/>
            <person name="Jia H.J."/>
            <person name="Cai Q.L."/>
            <person name="Wang Y."/>
            <person name="Zhao H.B."/>
            <person name="Yang W.F."/>
            <person name="Wang G.Y."/>
            <person name="Li Y.H."/>
            <person name="Zhan D.L."/>
            <person name="Shen Y.T."/>
            <person name="Niu Q.F."/>
            <person name="Chang L."/>
            <person name="Qiu J."/>
            <person name="Zhao L."/>
            <person name="Xie H.B."/>
            <person name="Fu W.Y."/>
            <person name="Jin J."/>
            <person name="Li X.W."/>
            <person name="Jiao Y."/>
            <person name="Zhou C.C."/>
            <person name="Tu T."/>
            <person name="Chai C.Y."/>
            <person name="Gao J.L."/>
            <person name="Fan L.J."/>
            <person name="van de Weg E."/>
            <person name="Wang J.Y."/>
            <person name="Gao Z.S."/>
        </authorList>
    </citation>
    <scope>NUCLEOTIDE SEQUENCE [LARGE SCALE GENOMIC DNA]</scope>
    <source>
        <tissue evidence="1">Leaves</tissue>
    </source>
</reference>
<organism evidence="1 2">
    <name type="scientific">Morella rubra</name>
    <name type="common">Chinese bayberry</name>
    <dbReference type="NCBI Taxonomy" id="262757"/>
    <lineage>
        <taxon>Eukaryota</taxon>
        <taxon>Viridiplantae</taxon>
        <taxon>Streptophyta</taxon>
        <taxon>Embryophyta</taxon>
        <taxon>Tracheophyta</taxon>
        <taxon>Spermatophyta</taxon>
        <taxon>Magnoliopsida</taxon>
        <taxon>eudicotyledons</taxon>
        <taxon>Gunneridae</taxon>
        <taxon>Pentapetalae</taxon>
        <taxon>rosids</taxon>
        <taxon>fabids</taxon>
        <taxon>Fagales</taxon>
        <taxon>Myricaceae</taxon>
        <taxon>Morella</taxon>
    </lineage>
</organism>
<dbReference type="EMBL" id="RXIC02000447">
    <property type="protein sequence ID" value="KAB1199602.1"/>
    <property type="molecule type" value="Genomic_DNA"/>
</dbReference>
<name>A0A6A1UH79_9ROSI</name>
<proteinExistence type="predicted"/>
<protein>
    <submittedName>
        <fullName evidence="1">Uncharacterized protein</fullName>
    </submittedName>
</protein>
<sequence>MAHSFRERPQLRRNGRHKLLQTRHLQMYVTQILPHSGNLLLQCAIEQNIVPLKSGETSTEINAQPMSRINSRFYSFLKLRHPRVYLGEDQMHDMLEWKHLILATKDTTTTTSRPCGVQKISSRLGFIEMSTIGKAPTGLCIPMYTASRSAEN</sequence>
<comment type="caution">
    <text evidence="1">The sequence shown here is derived from an EMBL/GenBank/DDBJ whole genome shotgun (WGS) entry which is preliminary data.</text>
</comment>